<reference evidence="1" key="1">
    <citation type="journal article" date="2014" name="Front. Microbiol.">
        <title>High frequency of phylogenetically diverse reductive dehalogenase-homologous genes in deep subseafloor sedimentary metagenomes.</title>
        <authorList>
            <person name="Kawai M."/>
            <person name="Futagami T."/>
            <person name="Toyoda A."/>
            <person name="Takaki Y."/>
            <person name="Nishi S."/>
            <person name="Hori S."/>
            <person name="Arai W."/>
            <person name="Tsubouchi T."/>
            <person name="Morono Y."/>
            <person name="Uchiyama I."/>
            <person name="Ito T."/>
            <person name="Fujiyama A."/>
            <person name="Inagaki F."/>
            <person name="Takami H."/>
        </authorList>
    </citation>
    <scope>NUCLEOTIDE SEQUENCE</scope>
    <source>
        <strain evidence="1">Expedition CK06-06</strain>
    </source>
</reference>
<organism evidence="1">
    <name type="scientific">marine sediment metagenome</name>
    <dbReference type="NCBI Taxonomy" id="412755"/>
    <lineage>
        <taxon>unclassified sequences</taxon>
        <taxon>metagenomes</taxon>
        <taxon>ecological metagenomes</taxon>
    </lineage>
</organism>
<sequence length="42" mass="4979">HSIDQLDMMRYGVATARRGWARSKDVINTYTPKQLTKWLKKN</sequence>
<feature type="non-terminal residue" evidence="1">
    <location>
        <position position="1"/>
    </location>
</feature>
<name>X0TQH9_9ZZZZ</name>
<accession>X0TQH9</accession>
<protein>
    <submittedName>
        <fullName evidence="1">Uncharacterized protein</fullName>
    </submittedName>
</protein>
<gene>
    <name evidence="1" type="ORF">S01H1_11315</name>
</gene>
<dbReference type="AlphaFoldDB" id="X0TQH9"/>
<dbReference type="EMBL" id="BARS01005767">
    <property type="protein sequence ID" value="GAF78390.1"/>
    <property type="molecule type" value="Genomic_DNA"/>
</dbReference>
<evidence type="ECO:0000313" key="1">
    <source>
        <dbReference type="EMBL" id="GAF78390.1"/>
    </source>
</evidence>
<comment type="caution">
    <text evidence="1">The sequence shown here is derived from an EMBL/GenBank/DDBJ whole genome shotgun (WGS) entry which is preliminary data.</text>
</comment>
<proteinExistence type="predicted"/>